<protein>
    <recommendedName>
        <fullName evidence="1">Dynein heavy chain coiled coil stalk domain-containing protein</fullName>
    </recommendedName>
</protein>
<name>A0A3S5ALN8_9PLAT</name>
<evidence type="ECO:0000313" key="2">
    <source>
        <dbReference type="EMBL" id="VEL19721.1"/>
    </source>
</evidence>
<evidence type="ECO:0000313" key="3">
    <source>
        <dbReference type="Proteomes" id="UP000784294"/>
    </source>
</evidence>
<gene>
    <name evidence="2" type="ORF">PXEA_LOCUS13161</name>
</gene>
<dbReference type="Pfam" id="PF12777">
    <property type="entry name" value="MT"/>
    <property type="match status" value="1"/>
</dbReference>
<reference evidence="2" key="1">
    <citation type="submission" date="2018-11" db="EMBL/GenBank/DDBJ databases">
        <authorList>
            <consortium name="Pathogen Informatics"/>
        </authorList>
    </citation>
    <scope>NUCLEOTIDE SEQUENCE</scope>
</reference>
<comment type="caution">
    <text evidence="2">The sequence shown here is derived from an EMBL/GenBank/DDBJ whole genome shotgun (WGS) entry which is preliminary data.</text>
</comment>
<dbReference type="GO" id="GO:0007018">
    <property type="term" value="P:microtubule-based movement"/>
    <property type="evidence" value="ECO:0007669"/>
    <property type="project" value="InterPro"/>
</dbReference>
<feature type="domain" description="Dynein heavy chain coiled coil stalk" evidence="1">
    <location>
        <begin position="10"/>
        <end position="65"/>
    </location>
</feature>
<dbReference type="InterPro" id="IPR026983">
    <property type="entry name" value="DHC"/>
</dbReference>
<dbReference type="PANTHER" id="PTHR46532:SF13">
    <property type="entry name" value="CYTOPLASMIC DYNEIN 1 HEAVY CHAIN 1"/>
    <property type="match status" value="1"/>
</dbReference>
<organism evidence="2 3">
    <name type="scientific">Protopolystoma xenopodis</name>
    <dbReference type="NCBI Taxonomy" id="117903"/>
    <lineage>
        <taxon>Eukaryota</taxon>
        <taxon>Metazoa</taxon>
        <taxon>Spiralia</taxon>
        <taxon>Lophotrochozoa</taxon>
        <taxon>Platyhelminthes</taxon>
        <taxon>Monogenea</taxon>
        <taxon>Polyopisthocotylea</taxon>
        <taxon>Polystomatidea</taxon>
        <taxon>Polystomatidae</taxon>
        <taxon>Protopolystoma</taxon>
    </lineage>
</organism>
<dbReference type="Proteomes" id="UP000784294">
    <property type="component" value="Unassembled WGS sequence"/>
</dbReference>
<dbReference type="FunFam" id="1.20.920.20:FF:000005">
    <property type="entry name" value="Dynein cytoplasmic 1 heavy chain 1"/>
    <property type="match status" value="1"/>
</dbReference>
<dbReference type="PANTHER" id="PTHR46532">
    <property type="entry name" value="MALE FERTILITY FACTOR KL5"/>
    <property type="match status" value="1"/>
</dbReference>
<dbReference type="GO" id="GO:0051959">
    <property type="term" value="F:dynein light intermediate chain binding"/>
    <property type="evidence" value="ECO:0007669"/>
    <property type="project" value="InterPro"/>
</dbReference>
<dbReference type="AlphaFoldDB" id="A0A3S5ALN8"/>
<dbReference type="OrthoDB" id="14187at2759"/>
<evidence type="ECO:0000259" key="1">
    <source>
        <dbReference type="Pfam" id="PF12777"/>
    </source>
</evidence>
<proteinExistence type="predicted"/>
<keyword evidence="3" id="KW-1185">Reference proteome</keyword>
<dbReference type="GO" id="GO:0005858">
    <property type="term" value="C:axonemal dynein complex"/>
    <property type="evidence" value="ECO:0007669"/>
    <property type="project" value="TreeGrafter"/>
</dbReference>
<dbReference type="EMBL" id="CAAALY010042923">
    <property type="protein sequence ID" value="VEL19721.1"/>
    <property type="molecule type" value="Genomic_DNA"/>
</dbReference>
<dbReference type="InterPro" id="IPR024743">
    <property type="entry name" value="Dynein_HC_stalk"/>
</dbReference>
<accession>A0A3S5ALN8</accession>
<dbReference type="Gene3D" id="1.20.920.20">
    <property type="match status" value="1"/>
</dbReference>
<dbReference type="GO" id="GO:0045505">
    <property type="term" value="F:dynein intermediate chain binding"/>
    <property type="evidence" value="ECO:0007669"/>
    <property type="project" value="InterPro"/>
</dbReference>
<sequence length="101" mass="11579">MNFFVERSVALIKSLSSERTRWEMGSETFKSQMSTIIGDCLLSSAFMAYGGYFDQYMRSSLFSTWADHLRQADIQFRGDLARVEVGFSVFPTFFLSKLSTI</sequence>